<evidence type="ECO:0000256" key="1">
    <source>
        <dbReference type="SAM" id="MobiDB-lite"/>
    </source>
</evidence>
<proteinExistence type="predicted"/>
<organism evidence="2 3">
    <name type="scientific">Jiangella alba</name>
    <dbReference type="NCBI Taxonomy" id="561176"/>
    <lineage>
        <taxon>Bacteria</taxon>
        <taxon>Bacillati</taxon>
        <taxon>Actinomycetota</taxon>
        <taxon>Actinomycetes</taxon>
        <taxon>Jiangellales</taxon>
        <taxon>Jiangellaceae</taxon>
        <taxon>Jiangella</taxon>
    </lineage>
</organism>
<sequence length="75" mass="8180">MSTPARPKPSDPEWDGDDRDLDAVGLAAHFAEYARRTSRPAGDDAGRDGDQRRAIGAWLDELIAELERDAGDARS</sequence>
<accession>A0A1H5CHE0</accession>
<feature type="region of interest" description="Disordered" evidence="1">
    <location>
        <begin position="1"/>
        <end position="20"/>
    </location>
</feature>
<dbReference type="OrthoDB" id="5194917at2"/>
<dbReference type="EMBL" id="FNUC01000001">
    <property type="protein sequence ID" value="SED66066.1"/>
    <property type="molecule type" value="Genomic_DNA"/>
</dbReference>
<dbReference type="RefSeq" id="WP_069111218.1">
    <property type="nucleotide sequence ID" value="NZ_FNUC01000001.1"/>
</dbReference>
<dbReference type="STRING" id="561176.SAMN04488561_0201"/>
<reference evidence="3" key="1">
    <citation type="submission" date="2016-10" db="EMBL/GenBank/DDBJ databases">
        <authorList>
            <person name="Varghese N."/>
            <person name="Submissions S."/>
        </authorList>
    </citation>
    <scope>NUCLEOTIDE SEQUENCE [LARGE SCALE GENOMIC DNA]</scope>
    <source>
        <strain evidence="3">DSM 45237</strain>
    </source>
</reference>
<keyword evidence="3" id="KW-1185">Reference proteome</keyword>
<dbReference type="Proteomes" id="UP000181980">
    <property type="component" value="Unassembled WGS sequence"/>
</dbReference>
<dbReference type="AlphaFoldDB" id="A0A1H5CHE0"/>
<evidence type="ECO:0000313" key="3">
    <source>
        <dbReference type="Proteomes" id="UP000181980"/>
    </source>
</evidence>
<name>A0A1H5CHE0_9ACTN</name>
<gene>
    <name evidence="2" type="ORF">SAMN04488561_0201</name>
</gene>
<protein>
    <submittedName>
        <fullName evidence="2">Uncharacterized protein</fullName>
    </submittedName>
</protein>
<evidence type="ECO:0000313" key="2">
    <source>
        <dbReference type="EMBL" id="SED66066.1"/>
    </source>
</evidence>